<organism evidence="8">
    <name type="scientific">Melanopsichium pennsylvanicum 4</name>
    <dbReference type="NCBI Taxonomy" id="1398559"/>
    <lineage>
        <taxon>Eukaryota</taxon>
        <taxon>Fungi</taxon>
        <taxon>Dikarya</taxon>
        <taxon>Basidiomycota</taxon>
        <taxon>Ustilaginomycotina</taxon>
        <taxon>Ustilaginomycetes</taxon>
        <taxon>Ustilaginales</taxon>
        <taxon>Ustilaginaceae</taxon>
        <taxon>Melanopsichium</taxon>
    </lineage>
</organism>
<evidence type="ECO:0000256" key="3">
    <source>
        <dbReference type="ARBA" id="ARBA00022833"/>
    </source>
</evidence>
<dbReference type="GO" id="GO:0008270">
    <property type="term" value="F:zinc ion binding"/>
    <property type="evidence" value="ECO:0007669"/>
    <property type="project" value="UniProtKB-KW"/>
</dbReference>
<dbReference type="PANTHER" id="PTHR46622">
    <property type="entry name" value="DNA-DEPENDENT METALLOPROTEASE WSS1"/>
    <property type="match status" value="1"/>
</dbReference>
<dbReference type="GO" id="GO:0006281">
    <property type="term" value="P:DNA repair"/>
    <property type="evidence" value="ECO:0007669"/>
    <property type="project" value="TreeGrafter"/>
</dbReference>
<dbReference type="EMBL" id="HG529732">
    <property type="protein sequence ID" value="CDI57053.1"/>
    <property type="molecule type" value="Genomic_DNA"/>
</dbReference>
<feature type="domain" description="WLM" evidence="7">
    <location>
        <begin position="8"/>
        <end position="275"/>
    </location>
</feature>
<dbReference type="InterPro" id="IPR053000">
    <property type="entry name" value="WSS1-like_metalloprotease"/>
</dbReference>
<evidence type="ECO:0000256" key="4">
    <source>
        <dbReference type="PROSITE-ProRule" id="PRU00322"/>
    </source>
</evidence>
<evidence type="ECO:0000259" key="7">
    <source>
        <dbReference type="PROSITE" id="PS51397"/>
    </source>
</evidence>
<sequence length="516" mass="58054">MVHLRLNDPDTSRNKEINYITALPQHADCEQARHRLQQVAAQVQPVMKKHGFQINSLEEFEWNREFAGRNWNNGETIELVLRRQDGSFAPLHWVLMVFCHELAHIKYMNHIPSQHGKLDRELRNECRNLQARGYYGDGFWSAGQRLEDNAFVAGNGMDSLQGLPEYSCGGAFQSKAKRQTRKRRRTTAASGSRKQVFRGPNLRTGAQTAPNTKGGRRVQTLLPGQSSRVDGHNHLPRASALNAVYKQDPNSTFRKRAQTASARELRAQAAMRRLNLLKTEDFQLQAADDRRDAFWPQDNDQKSSFASPSTSESGRDKVKDEEETASGSETEDDQDSKEGALVIRLDDNSSDESETTDLSNTPLVRLKTEKDPPEPSTFASRESEMERLDRSRLYRQHEIKQGGMICSTSDDWQDFCSIARMPVPCSSKSAPDNLKMTRLTPDNSKRNTQREPIEILSSDEEDVNPILMLQTTLSWPSPGPSAASQEWPCQVCTLLNPATAASCDACLTTRGSFNEG</sequence>
<dbReference type="SMART" id="SM00547">
    <property type="entry name" value="ZnF_RBZ"/>
    <property type="match status" value="1"/>
</dbReference>
<dbReference type="InterPro" id="IPR001876">
    <property type="entry name" value="Znf_RanBP2"/>
</dbReference>
<dbReference type="PROSITE" id="PS50199">
    <property type="entry name" value="ZF_RANBP2_2"/>
    <property type="match status" value="1"/>
</dbReference>
<dbReference type="PROSITE" id="PS51397">
    <property type="entry name" value="WLM"/>
    <property type="match status" value="1"/>
</dbReference>
<feature type="compositionally biased region" description="Basic residues" evidence="5">
    <location>
        <begin position="175"/>
        <end position="186"/>
    </location>
</feature>
<name>A0A077RBW7_9BASI</name>
<proteinExistence type="predicted"/>
<feature type="region of interest" description="Disordered" evidence="5">
    <location>
        <begin position="173"/>
        <end position="217"/>
    </location>
</feature>
<feature type="domain" description="RanBP2-type" evidence="6">
    <location>
        <begin position="483"/>
        <end position="512"/>
    </location>
</feature>
<dbReference type="GO" id="GO:0008237">
    <property type="term" value="F:metallopeptidase activity"/>
    <property type="evidence" value="ECO:0007669"/>
    <property type="project" value="TreeGrafter"/>
</dbReference>
<feature type="region of interest" description="Disordered" evidence="5">
    <location>
        <begin position="294"/>
        <end position="389"/>
    </location>
</feature>
<dbReference type="SUPFAM" id="SSF90209">
    <property type="entry name" value="Ran binding protein zinc finger-like"/>
    <property type="match status" value="1"/>
</dbReference>
<dbReference type="InterPro" id="IPR036443">
    <property type="entry name" value="Znf_RanBP2_sf"/>
</dbReference>
<reference evidence="8" key="1">
    <citation type="journal article" date="2014" name="Genome Biol. Evol.">
        <title>Gene Loss Rather Than Gene Gain Is Associated with a Host Jump from Monocots to Dicots in the Smut Fungus Melanopsichium pennsylvanicum.</title>
        <authorList>
            <person name="Sharma R."/>
            <person name="Mishra B."/>
            <person name="Runge F."/>
            <person name="Thines M."/>
        </authorList>
    </citation>
    <scope>NUCLEOTIDE SEQUENCE</scope>
    <source>
        <strain evidence="8">4</strain>
    </source>
</reference>
<keyword evidence="1" id="KW-0479">Metal-binding</keyword>
<feature type="compositionally biased region" description="Acidic residues" evidence="5">
    <location>
        <begin position="321"/>
        <end position="335"/>
    </location>
</feature>
<evidence type="ECO:0000259" key="6">
    <source>
        <dbReference type="PROSITE" id="PS50199"/>
    </source>
</evidence>
<feature type="compositionally biased region" description="Polar residues" evidence="5">
    <location>
        <begin position="302"/>
        <end position="312"/>
    </location>
</feature>
<evidence type="ECO:0000256" key="1">
    <source>
        <dbReference type="ARBA" id="ARBA00022723"/>
    </source>
</evidence>
<dbReference type="GO" id="GO:0005634">
    <property type="term" value="C:nucleus"/>
    <property type="evidence" value="ECO:0007669"/>
    <property type="project" value="TreeGrafter"/>
</dbReference>
<dbReference type="PANTHER" id="PTHR46622:SF1">
    <property type="entry name" value="DNA-DEPENDENT METALLOPROTEASE WSS1"/>
    <property type="match status" value="1"/>
</dbReference>
<dbReference type="Gene3D" id="2.30.30.380">
    <property type="entry name" value="Zn-finger domain of Sec23/24"/>
    <property type="match status" value="1"/>
</dbReference>
<keyword evidence="2 4" id="KW-0863">Zinc-finger</keyword>
<keyword evidence="3" id="KW-0862">Zinc</keyword>
<dbReference type="InterPro" id="IPR013536">
    <property type="entry name" value="WLM_dom"/>
</dbReference>
<accession>A0A077RBW7</accession>
<evidence type="ECO:0000256" key="2">
    <source>
        <dbReference type="ARBA" id="ARBA00022771"/>
    </source>
</evidence>
<protein>
    <submittedName>
        <fullName evidence="8">Wlm-domain-containing protein</fullName>
    </submittedName>
</protein>
<dbReference type="AlphaFoldDB" id="A0A077RBW7"/>
<dbReference type="Pfam" id="PF08325">
    <property type="entry name" value="WLM"/>
    <property type="match status" value="1"/>
</dbReference>
<dbReference type="PROSITE" id="PS01358">
    <property type="entry name" value="ZF_RANBP2_1"/>
    <property type="match status" value="1"/>
</dbReference>
<evidence type="ECO:0000256" key="5">
    <source>
        <dbReference type="SAM" id="MobiDB-lite"/>
    </source>
</evidence>
<evidence type="ECO:0000313" key="8">
    <source>
        <dbReference type="EMBL" id="CDI57053.1"/>
    </source>
</evidence>